<dbReference type="GO" id="GO:0032259">
    <property type="term" value="P:methylation"/>
    <property type="evidence" value="ECO:0007669"/>
    <property type="project" value="UniProtKB-KW"/>
</dbReference>
<evidence type="ECO:0000313" key="2">
    <source>
        <dbReference type="EMBL" id="MBB6039050.1"/>
    </source>
</evidence>
<name>A0A841G4L1_9ACTN</name>
<dbReference type="AlphaFoldDB" id="A0A841G4L1"/>
<dbReference type="InterPro" id="IPR013216">
    <property type="entry name" value="Methyltransf_11"/>
</dbReference>
<reference evidence="2 3" key="1">
    <citation type="submission" date="2020-08" db="EMBL/GenBank/DDBJ databases">
        <title>Genomic Encyclopedia of Type Strains, Phase IV (KMG-IV): sequencing the most valuable type-strain genomes for metagenomic binning, comparative biology and taxonomic classification.</title>
        <authorList>
            <person name="Goeker M."/>
        </authorList>
    </citation>
    <scope>NUCLEOTIDE SEQUENCE [LARGE SCALE GENOMIC DNA]</scope>
    <source>
        <strain evidence="2 3">YIM 65646</strain>
    </source>
</reference>
<evidence type="ECO:0000259" key="1">
    <source>
        <dbReference type="Pfam" id="PF08241"/>
    </source>
</evidence>
<dbReference type="InterPro" id="IPR029063">
    <property type="entry name" value="SAM-dependent_MTases_sf"/>
</dbReference>
<sequence>MPDPLSRTYSPETWNVYDRLDVSLDPGGPDTLLDLAAEYLTGTPRILDAGCRDAAHLIELVTRHDATGVAADPVAVHIGWAREKVAEAGLSQQIEIFHGLAEDLPRPAAGFDLIWCRDVLEQVADLDAFTRALARLLAPGGRVIAYTSVVTELLEPGEAAMLRHHMGNVHENLHEPRLLDAFTAAGLTVERRVSIGTEWREWAEERTRPVSESLLRLSRLRRRREEIIAEHGLEIYLHAEANLHWLPYQFLGKLEAVVYVLRG</sequence>
<dbReference type="InterPro" id="IPR050723">
    <property type="entry name" value="CFA/CMAS"/>
</dbReference>
<keyword evidence="3" id="KW-1185">Reference proteome</keyword>
<organism evidence="2 3">
    <name type="scientific">Phytomonospora endophytica</name>
    <dbReference type="NCBI Taxonomy" id="714109"/>
    <lineage>
        <taxon>Bacteria</taxon>
        <taxon>Bacillati</taxon>
        <taxon>Actinomycetota</taxon>
        <taxon>Actinomycetes</taxon>
        <taxon>Micromonosporales</taxon>
        <taxon>Micromonosporaceae</taxon>
        <taxon>Phytomonospora</taxon>
    </lineage>
</organism>
<accession>A0A841G4L1</accession>
<dbReference type="Gene3D" id="3.40.50.150">
    <property type="entry name" value="Vaccinia Virus protein VP39"/>
    <property type="match status" value="1"/>
</dbReference>
<dbReference type="GO" id="GO:0008757">
    <property type="term" value="F:S-adenosylmethionine-dependent methyltransferase activity"/>
    <property type="evidence" value="ECO:0007669"/>
    <property type="project" value="InterPro"/>
</dbReference>
<dbReference type="PANTHER" id="PTHR43667">
    <property type="entry name" value="CYCLOPROPANE-FATTY-ACYL-PHOSPHOLIPID SYNTHASE"/>
    <property type="match status" value="1"/>
</dbReference>
<evidence type="ECO:0000313" key="3">
    <source>
        <dbReference type="Proteomes" id="UP000548476"/>
    </source>
</evidence>
<keyword evidence="2" id="KW-0808">Transferase</keyword>
<comment type="caution">
    <text evidence="2">The sequence shown here is derived from an EMBL/GenBank/DDBJ whole genome shotgun (WGS) entry which is preliminary data.</text>
</comment>
<dbReference type="Proteomes" id="UP000548476">
    <property type="component" value="Unassembled WGS sequence"/>
</dbReference>
<proteinExistence type="predicted"/>
<gene>
    <name evidence="2" type="ORF">HNR73_006939</name>
</gene>
<dbReference type="PANTHER" id="PTHR43667:SF2">
    <property type="entry name" value="FATTY ACID C-METHYL TRANSFERASE"/>
    <property type="match status" value="1"/>
</dbReference>
<feature type="domain" description="Methyltransferase type 11" evidence="1">
    <location>
        <begin position="47"/>
        <end position="144"/>
    </location>
</feature>
<dbReference type="RefSeq" id="WP_184792065.1">
    <property type="nucleotide sequence ID" value="NZ_BONT01000114.1"/>
</dbReference>
<dbReference type="CDD" id="cd02440">
    <property type="entry name" value="AdoMet_MTases"/>
    <property type="match status" value="1"/>
</dbReference>
<dbReference type="Pfam" id="PF08241">
    <property type="entry name" value="Methyltransf_11"/>
    <property type="match status" value="1"/>
</dbReference>
<dbReference type="EMBL" id="JACHGT010000019">
    <property type="protein sequence ID" value="MBB6039050.1"/>
    <property type="molecule type" value="Genomic_DNA"/>
</dbReference>
<dbReference type="SUPFAM" id="SSF53335">
    <property type="entry name" value="S-adenosyl-L-methionine-dependent methyltransferases"/>
    <property type="match status" value="1"/>
</dbReference>
<protein>
    <submittedName>
        <fullName evidence="2">SAM-dependent methyltransferase</fullName>
    </submittedName>
</protein>
<keyword evidence="2" id="KW-0489">Methyltransferase</keyword>